<evidence type="ECO:0008006" key="7">
    <source>
        <dbReference type="Google" id="ProtNLM"/>
    </source>
</evidence>
<dbReference type="InterPro" id="IPR050410">
    <property type="entry name" value="CCR4/nocturin_mRNA_transcr"/>
</dbReference>
<accession>A0A1K0FV35</accession>
<evidence type="ECO:0000256" key="2">
    <source>
        <dbReference type="SAM" id="Phobius"/>
    </source>
</evidence>
<dbReference type="Gene3D" id="3.60.10.10">
    <property type="entry name" value="Endonuclease/exonuclease/phosphatase"/>
    <property type="match status" value="1"/>
</dbReference>
<dbReference type="Proteomes" id="UP000179920">
    <property type="component" value="Chromosome I"/>
</dbReference>
<evidence type="ECO:0000313" key="3">
    <source>
        <dbReference type="EMBL" id="SAM59632.1"/>
    </source>
</evidence>
<dbReference type="EMBL" id="ULHB01000025">
    <property type="protein sequence ID" value="SYW77340.1"/>
    <property type="molecule type" value="Genomic_DNA"/>
</dbReference>
<dbReference type="OrthoDB" id="276515at2759"/>
<evidence type="ECO:0000313" key="5">
    <source>
        <dbReference type="Proteomes" id="UP000179920"/>
    </source>
</evidence>
<sequence>MRHRPLSASILLTALAVTLFLYFRFRTYDLVSMGLCRVAPFSYSCTSTETMLQPSLSEPAKHKIHKGKHGRTSGRVSLSIGSINIRYSRNAAFDSSQSMFDNLLSAARMGAGPSQFAASIHPSGSPYLTKQYRGERSWLLRGPKIADTPLFYDWDLFAFQEVLDGQYGNLVQWLGEEYDHAGVGRDDGKRAGETVPVFWRRDTFERVSADQGGVGKDGVEHFWLSPTPDVVGSVGWDAALTRMCTHVSLKLLATEEIVHVFSTHYDHQGVQARAKSSELIVERARQASAHTKAHYSSQASSSLKQLEEPLIVLIGDLNSPRNEGSWSTLVSPHYSLPANSTGSTFLDIALSVPTHFKSPLLTDNEDPLRSEYSSGRRTPPAPPSGDEGKSGGMLSEPVGPLRTFTDFQPSPRRAIDDRIDFIMILDNEAVWDETRKDAVLDHSKSPAPPRSPAAGIKWARDQASAAVREEVKRVVVTDTMAKNKDGDNEKWRIQAFGTLPNWSEGDAGYLISDHRPVMARIQRAVTYSRVSFAII</sequence>
<evidence type="ECO:0000256" key="1">
    <source>
        <dbReference type="SAM" id="MobiDB-lite"/>
    </source>
</evidence>
<dbReference type="EMBL" id="LT558117">
    <property type="protein sequence ID" value="SAM59632.1"/>
    <property type="molecule type" value="Genomic_DNA"/>
</dbReference>
<dbReference type="SUPFAM" id="SSF56219">
    <property type="entry name" value="DNase I-like"/>
    <property type="match status" value="1"/>
</dbReference>
<evidence type="ECO:0000313" key="4">
    <source>
        <dbReference type="EMBL" id="SYW77340.1"/>
    </source>
</evidence>
<evidence type="ECO:0000313" key="6">
    <source>
        <dbReference type="Proteomes" id="UP000658997"/>
    </source>
</evidence>
<feature type="region of interest" description="Disordered" evidence="1">
    <location>
        <begin position="359"/>
        <end position="409"/>
    </location>
</feature>
<dbReference type="InterPro" id="IPR036691">
    <property type="entry name" value="Endo/exonu/phosph_ase_sf"/>
</dbReference>
<dbReference type="GO" id="GO:0000175">
    <property type="term" value="F:3'-5'-RNA exonuclease activity"/>
    <property type="evidence" value="ECO:0007669"/>
    <property type="project" value="TreeGrafter"/>
</dbReference>
<proteinExistence type="predicted"/>
<keyword evidence="2" id="KW-0812">Transmembrane</keyword>
<keyword evidence="2" id="KW-1133">Transmembrane helix</keyword>
<keyword evidence="6" id="KW-1185">Reference proteome</keyword>
<protein>
    <recommendedName>
        <fullName evidence="7">Endonuclease/exonuclease/phosphatase domain-containing protein</fullName>
    </recommendedName>
</protein>
<reference evidence="4" key="3">
    <citation type="submission" date="2018-08" db="EMBL/GenBank/DDBJ databases">
        <authorList>
            <person name="Guldener U."/>
        </authorList>
    </citation>
    <scope>NUCLEOTIDE SEQUENCE</scope>
    <source>
        <strain evidence="4">UB2</strain>
    </source>
</reference>
<reference evidence="3" key="2">
    <citation type="submission" date="2016-04" db="EMBL/GenBank/DDBJ databases">
        <authorList>
            <person name="Evans L.H."/>
            <person name="Alamgir A."/>
            <person name="Owens N."/>
            <person name="Weber N.D."/>
            <person name="Virtaneva K."/>
            <person name="Barbian K."/>
            <person name="Babar A."/>
            <person name="Rosenke K."/>
        </authorList>
    </citation>
    <scope>NUCLEOTIDE SEQUENCE</scope>
    <source>
        <strain evidence="3">UB2112</strain>
    </source>
</reference>
<gene>
    <name evidence="4" type="ORF">UBRO2_01799</name>
    <name evidence="3" type="ORF">UBRO_01052</name>
</gene>
<name>A0A1K0FV35_9BASI</name>
<dbReference type="AlphaFoldDB" id="A0A1K0FV35"/>
<organism evidence="3 5">
    <name type="scientific">Ustilago bromivora</name>
    <dbReference type="NCBI Taxonomy" id="307758"/>
    <lineage>
        <taxon>Eukaryota</taxon>
        <taxon>Fungi</taxon>
        <taxon>Dikarya</taxon>
        <taxon>Basidiomycota</taxon>
        <taxon>Ustilaginomycotina</taxon>
        <taxon>Ustilaginomycetes</taxon>
        <taxon>Ustilaginales</taxon>
        <taxon>Ustilaginaceae</taxon>
        <taxon>Ustilago</taxon>
    </lineage>
</organism>
<reference evidence="5" key="1">
    <citation type="submission" date="2016-04" db="EMBL/GenBank/DDBJ databases">
        <authorList>
            <person name="Guldener U."/>
            <person name="Guldener U."/>
        </authorList>
    </citation>
    <scope>NUCLEOTIDE SEQUENCE [LARGE SCALE GENOMIC DNA]</scope>
    <source>
        <strain evidence="5">UB2112</strain>
    </source>
</reference>
<dbReference type="PANTHER" id="PTHR12121">
    <property type="entry name" value="CARBON CATABOLITE REPRESSOR PROTEIN 4"/>
    <property type="match status" value="1"/>
</dbReference>
<dbReference type="PANTHER" id="PTHR12121:SF36">
    <property type="entry name" value="ENDONUCLEASE_EXONUCLEASE_PHOSPHATASE DOMAIN-CONTAINING PROTEIN"/>
    <property type="match status" value="1"/>
</dbReference>
<keyword evidence="2" id="KW-0472">Membrane</keyword>
<feature type="transmembrane region" description="Helical" evidence="2">
    <location>
        <begin position="6"/>
        <end position="23"/>
    </location>
</feature>
<dbReference type="Proteomes" id="UP000658997">
    <property type="component" value="Unassembled WGS sequence"/>
</dbReference>